<dbReference type="InterPro" id="IPR036048">
    <property type="entry name" value="Interleukin_8-like_sf"/>
</dbReference>
<evidence type="ECO:0000256" key="7">
    <source>
        <dbReference type="SAM" id="SignalP"/>
    </source>
</evidence>
<dbReference type="PANTHER" id="PTHR12015">
    <property type="entry name" value="SMALL INDUCIBLE CYTOKINE A"/>
    <property type="match status" value="1"/>
</dbReference>
<feature type="domain" description="Chemokine interleukin-8-like" evidence="8">
    <location>
        <begin position="27"/>
        <end position="83"/>
    </location>
</feature>
<evidence type="ECO:0000259" key="8">
    <source>
        <dbReference type="SMART" id="SM00199"/>
    </source>
</evidence>
<accession>A0A7L0MZ12</accession>
<dbReference type="SUPFAM" id="SSF54117">
    <property type="entry name" value="Interleukin 8-like chemokines"/>
    <property type="match status" value="1"/>
</dbReference>
<keyword evidence="3" id="KW-0202">Cytokine</keyword>
<feature type="non-terminal residue" evidence="9">
    <location>
        <position position="1"/>
    </location>
</feature>
<dbReference type="OrthoDB" id="9892424at2759"/>
<feature type="signal peptide" evidence="7">
    <location>
        <begin position="1"/>
        <end position="23"/>
    </location>
</feature>
<dbReference type="CDD" id="cd00272">
    <property type="entry name" value="Chemokine_CC"/>
    <property type="match status" value="1"/>
</dbReference>
<dbReference type="AlphaFoldDB" id="A0A7L0MZ12"/>
<comment type="subcellular location">
    <subcellularLocation>
        <location evidence="1">Secreted</location>
    </subcellularLocation>
</comment>
<dbReference type="SMART" id="SM00199">
    <property type="entry name" value="SCY"/>
    <property type="match status" value="1"/>
</dbReference>
<evidence type="ECO:0000256" key="3">
    <source>
        <dbReference type="ARBA" id="ARBA00022514"/>
    </source>
</evidence>
<dbReference type="InterPro" id="IPR039809">
    <property type="entry name" value="Chemokine_b/g/d"/>
</dbReference>
<evidence type="ECO:0000256" key="1">
    <source>
        <dbReference type="ARBA" id="ARBA00004613"/>
    </source>
</evidence>
<proteinExistence type="predicted"/>
<feature type="chain" id="PRO_5029745892" evidence="7">
    <location>
        <begin position="24"/>
        <end position="87"/>
    </location>
</feature>
<keyword evidence="4" id="KW-0964">Secreted</keyword>
<keyword evidence="5 7" id="KW-0732">Signal</keyword>
<feature type="non-terminal residue" evidence="9">
    <location>
        <position position="87"/>
    </location>
</feature>
<keyword evidence="10" id="KW-1185">Reference proteome</keyword>
<evidence type="ECO:0000256" key="4">
    <source>
        <dbReference type="ARBA" id="ARBA00022525"/>
    </source>
</evidence>
<dbReference type="GO" id="GO:0006954">
    <property type="term" value="P:inflammatory response"/>
    <property type="evidence" value="ECO:0007669"/>
    <property type="project" value="UniProtKB-KW"/>
</dbReference>
<reference evidence="9 10" key="1">
    <citation type="submission" date="2019-09" db="EMBL/GenBank/DDBJ databases">
        <title>Bird 10,000 Genomes (B10K) Project - Family phase.</title>
        <authorList>
            <person name="Zhang G."/>
        </authorList>
    </citation>
    <scope>NUCLEOTIDE SEQUENCE [LARGE SCALE GENOMIC DNA]</scope>
    <source>
        <strain evidence="9">B10K-DU-001-43</strain>
        <tissue evidence="9">Muscle</tissue>
    </source>
</reference>
<gene>
    <name evidence="9" type="primary">Ccl17</name>
    <name evidence="9" type="ORF">FORRUF_R14823</name>
</gene>
<name>A0A7L0MZ12_9PASS</name>
<dbReference type="PANTHER" id="PTHR12015:SF111">
    <property type="entry name" value="C-C MOTIF CHEMOKINE 17"/>
    <property type="match status" value="1"/>
</dbReference>
<sequence>MPTMRPLLLLTLLLTFSLHHATAQFRPVECCFNYAQKAIRHVKSYYRTPSDCRMPAVVIVAANDDKICADPQKPWVKKAMKRFQNEN</sequence>
<keyword evidence="2" id="KW-0145">Chemotaxis</keyword>
<dbReference type="PRINTS" id="PR00436">
    <property type="entry name" value="INTERLEUKIN8"/>
</dbReference>
<dbReference type="Proteomes" id="UP000520463">
    <property type="component" value="Unassembled WGS sequence"/>
</dbReference>
<evidence type="ECO:0000313" key="10">
    <source>
        <dbReference type="Proteomes" id="UP000520463"/>
    </source>
</evidence>
<keyword evidence="6" id="KW-0395">Inflammatory response</keyword>
<protein>
    <submittedName>
        <fullName evidence="9">CCL17 protein</fullName>
    </submittedName>
</protein>
<dbReference type="Gene3D" id="2.40.50.40">
    <property type="match status" value="1"/>
</dbReference>
<evidence type="ECO:0000256" key="5">
    <source>
        <dbReference type="ARBA" id="ARBA00022729"/>
    </source>
</evidence>
<dbReference type="EMBL" id="VXAU01000441">
    <property type="protein sequence ID" value="NXK86340.1"/>
    <property type="molecule type" value="Genomic_DNA"/>
</dbReference>
<comment type="caution">
    <text evidence="9">The sequence shown here is derived from an EMBL/GenBank/DDBJ whole genome shotgun (WGS) entry which is preliminary data.</text>
</comment>
<dbReference type="GO" id="GO:0008009">
    <property type="term" value="F:chemokine activity"/>
    <property type="evidence" value="ECO:0007669"/>
    <property type="project" value="InterPro"/>
</dbReference>
<dbReference type="GO" id="GO:0005615">
    <property type="term" value="C:extracellular space"/>
    <property type="evidence" value="ECO:0007669"/>
    <property type="project" value="UniProtKB-KW"/>
</dbReference>
<evidence type="ECO:0000256" key="6">
    <source>
        <dbReference type="ARBA" id="ARBA00023198"/>
    </source>
</evidence>
<dbReference type="GO" id="GO:0006955">
    <property type="term" value="P:immune response"/>
    <property type="evidence" value="ECO:0007669"/>
    <property type="project" value="InterPro"/>
</dbReference>
<evidence type="ECO:0000256" key="2">
    <source>
        <dbReference type="ARBA" id="ARBA00022500"/>
    </source>
</evidence>
<organism evidence="9 10">
    <name type="scientific">Formicarius rufipectus</name>
    <dbReference type="NCBI Taxonomy" id="1118560"/>
    <lineage>
        <taxon>Eukaryota</taxon>
        <taxon>Metazoa</taxon>
        <taxon>Chordata</taxon>
        <taxon>Craniata</taxon>
        <taxon>Vertebrata</taxon>
        <taxon>Euteleostomi</taxon>
        <taxon>Archelosauria</taxon>
        <taxon>Archosauria</taxon>
        <taxon>Dinosauria</taxon>
        <taxon>Saurischia</taxon>
        <taxon>Theropoda</taxon>
        <taxon>Coelurosauria</taxon>
        <taxon>Aves</taxon>
        <taxon>Neognathae</taxon>
        <taxon>Neoaves</taxon>
        <taxon>Telluraves</taxon>
        <taxon>Australaves</taxon>
        <taxon>Passeriformes</taxon>
        <taxon>Formicariidae</taxon>
        <taxon>Formicarius</taxon>
    </lineage>
</organism>
<dbReference type="InterPro" id="IPR001811">
    <property type="entry name" value="Chemokine_IL8-like_dom"/>
</dbReference>
<dbReference type="Pfam" id="PF00048">
    <property type="entry name" value="IL8"/>
    <property type="match status" value="1"/>
</dbReference>
<evidence type="ECO:0000313" key="9">
    <source>
        <dbReference type="EMBL" id="NXK86340.1"/>
    </source>
</evidence>